<evidence type="ECO:0000313" key="3">
    <source>
        <dbReference type="Proteomes" id="UP001610446"/>
    </source>
</evidence>
<evidence type="ECO:0000256" key="1">
    <source>
        <dbReference type="SAM" id="SignalP"/>
    </source>
</evidence>
<evidence type="ECO:0008006" key="4">
    <source>
        <dbReference type="Google" id="ProtNLM"/>
    </source>
</evidence>
<feature type="chain" id="PRO_5045916715" description="Fungal-type protein kinase domain-containing protein" evidence="1">
    <location>
        <begin position="22"/>
        <end position="240"/>
    </location>
</feature>
<gene>
    <name evidence="2" type="ORF">BJY01DRAFT_215828</name>
</gene>
<keyword evidence="3" id="KW-1185">Reference proteome</keyword>
<dbReference type="Proteomes" id="UP001610446">
    <property type="component" value="Unassembled WGS sequence"/>
</dbReference>
<feature type="signal peptide" evidence="1">
    <location>
        <begin position="1"/>
        <end position="21"/>
    </location>
</feature>
<dbReference type="EMBL" id="JBFXLU010000090">
    <property type="protein sequence ID" value="KAL2843368.1"/>
    <property type="molecule type" value="Genomic_DNA"/>
</dbReference>
<comment type="caution">
    <text evidence="2">The sequence shown here is derived from an EMBL/GenBank/DDBJ whole genome shotgun (WGS) entry which is preliminary data.</text>
</comment>
<proteinExistence type="predicted"/>
<reference evidence="2 3" key="1">
    <citation type="submission" date="2024-07" db="EMBL/GenBank/DDBJ databases">
        <title>Section-level genome sequencing and comparative genomics of Aspergillus sections Usti and Cavernicolus.</title>
        <authorList>
            <consortium name="Lawrence Berkeley National Laboratory"/>
            <person name="Nybo J.L."/>
            <person name="Vesth T.C."/>
            <person name="Theobald S."/>
            <person name="Frisvad J.C."/>
            <person name="Larsen T.O."/>
            <person name="Kjaerboelling I."/>
            <person name="Rothschild-Mancinelli K."/>
            <person name="Lyhne E.K."/>
            <person name="Kogle M.E."/>
            <person name="Barry K."/>
            <person name="Clum A."/>
            <person name="Na H."/>
            <person name="Ledsgaard L."/>
            <person name="Lin J."/>
            <person name="Lipzen A."/>
            <person name="Kuo A."/>
            <person name="Riley R."/>
            <person name="Mondo S."/>
            <person name="Labutti K."/>
            <person name="Haridas S."/>
            <person name="Pangalinan J."/>
            <person name="Salamov A.A."/>
            <person name="Simmons B.A."/>
            <person name="Magnuson J.K."/>
            <person name="Chen J."/>
            <person name="Drula E."/>
            <person name="Henrissat B."/>
            <person name="Wiebenga A."/>
            <person name="Lubbers R.J."/>
            <person name="Gomes A.C."/>
            <person name="Makela M.R."/>
            <person name="Stajich J."/>
            <person name="Grigoriev I.V."/>
            <person name="Mortensen U.H."/>
            <person name="De Vries R.P."/>
            <person name="Baker S.E."/>
            <person name="Andersen M.R."/>
        </authorList>
    </citation>
    <scope>NUCLEOTIDE SEQUENCE [LARGE SCALE GENOMIC DNA]</scope>
    <source>
        <strain evidence="2 3">CBS 123904</strain>
    </source>
</reference>
<protein>
    <recommendedName>
        <fullName evidence="4">Fungal-type protein kinase domain-containing protein</fullName>
    </recommendedName>
</protein>
<name>A0ABR4JTK3_9EURO</name>
<organism evidence="2 3">
    <name type="scientific">Aspergillus pseudoustus</name>
    <dbReference type="NCBI Taxonomy" id="1810923"/>
    <lineage>
        <taxon>Eukaryota</taxon>
        <taxon>Fungi</taxon>
        <taxon>Dikarya</taxon>
        <taxon>Ascomycota</taxon>
        <taxon>Pezizomycotina</taxon>
        <taxon>Eurotiomycetes</taxon>
        <taxon>Eurotiomycetidae</taxon>
        <taxon>Eurotiales</taxon>
        <taxon>Aspergillaceae</taxon>
        <taxon>Aspergillus</taxon>
        <taxon>Aspergillus subgen. Nidulantes</taxon>
    </lineage>
</organism>
<accession>A0ABR4JTK3</accession>
<evidence type="ECO:0000313" key="2">
    <source>
        <dbReference type="EMBL" id="KAL2843368.1"/>
    </source>
</evidence>
<keyword evidence="1" id="KW-0732">Signal</keyword>
<sequence>MLRVITITLNFLSFLCQHTLGRFLPIDVDRLPLISHQRIITDEDRISSCPQDPPLSTSERTEFTPRGCLVFGYPSTGGILVKEADLVDLLFLSLPRSHAVQRPSSADADEEDEFCRLLRRAGPTWWPSKREWLEALIGMGEIREEEREVLVFGWPVDGVGVWVLKFLDGKELPRDFGRIGFAMGMEEKIQIIREYGATFIENVSQVEELKDGYEGLKGSRQLGNVYMEDQILKLSPIASN</sequence>